<protein>
    <recommendedName>
        <fullName evidence="3">DUF3800 domain-containing protein</fullName>
    </recommendedName>
</protein>
<keyword evidence="2" id="KW-1185">Reference proteome</keyword>
<dbReference type="AlphaFoldDB" id="A0A110B5N3"/>
<dbReference type="Pfam" id="PF12686">
    <property type="entry name" value="DUF3800"/>
    <property type="match status" value="1"/>
</dbReference>
<evidence type="ECO:0000313" key="2">
    <source>
        <dbReference type="Proteomes" id="UP000218890"/>
    </source>
</evidence>
<dbReference type="OrthoDB" id="7827169at2"/>
<dbReference type="EMBL" id="AP017372">
    <property type="protein sequence ID" value="BAU57807.2"/>
    <property type="molecule type" value="Genomic_DNA"/>
</dbReference>
<evidence type="ECO:0008006" key="3">
    <source>
        <dbReference type="Google" id="ProtNLM"/>
    </source>
</evidence>
<organism evidence="1 2">
    <name type="scientific">Halorhodospira halochloris</name>
    <name type="common">Ectothiorhodospira halochloris</name>
    <dbReference type="NCBI Taxonomy" id="1052"/>
    <lineage>
        <taxon>Bacteria</taxon>
        <taxon>Pseudomonadati</taxon>
        <taxon>Pseudomonadota</taxon>
        <taxon>Gammaproteobacteria</taxon>
        <taxon>Chromatiales</taxon>
        <taxon>Ectothiorhodospiraceae</taxon>
        <taxon>Halorhodospira</taxon>
    </lineage>
</organism>
<dbReference type="KEGG" id="hhk:HH1059_11110"/>
<dbReference type="Proteomes" id="UP000218890">
    <property type="component" value="Chromosome"/>
</dbReference>
<sequence length="270" mass="30873">MKFCYFDESGTGGQQVAVMAGVIVDANRMHLTKDAWSELLAELSRIVGVEVQEFHTHKFYSGQGIWKGIDGPDRASIISAIIQWMADRKHRVTYSAVDREKFESIQPKDGRLSDLSIWRTLGLHTALGLQRCHQKESKTKGHTVLVYDEQVIEKEKFTDLILNPPEWTESYYGRAKKDPPLQQLIDVPHFVDSRKVEMVQVADLYAFILRRFFELTEGHDSPKYADEIDRINEWEEAIFEQTISNGHIYPKKGAPEAAMVFKQVAPNSCA</sequence>
<dbReference type="InterPro" id="IPR024524">
    <property type="entry name" value="DUF3800"/>
</dbReference>
<name>A0A110B5N3_HALHR</name>
<reference evidence="1" key="1">
    <citation type="submission" date="2016-02" db="EMBL/GenBank/DDBJ databases">
        <title>Halorhodospira halochloris DSM-1059 complete genome, version 2.</title>
        <authorList>
            <person name="Tsukatani Y."/>
        </authorList>
    </citation>
    <scope>NUCLEOTIDE SEQUENCE</scope>
    <source>
        <strain evidence="1">DSM 1059</strain>
    </source>
</reference>
<proteinExistence type="predicted"/>
<accession>A0A110B5N3</accession>
<evidence type="ECO:0000313" key="1">
    <source>
        <dbReference type="EMBL" id="BAU57807.2"/>
    </source>
</evidence>
<gene>
    <name evidence="1" type="ORF">HH1059_11110</name>
</gene>
<dbReference type="RefSeq" id="WP_096409117.1">
    <property type="nucleotide sequence ID" value="NZ_AP017372.2"/>
</dbReference>